<name>A0ABW4SA47_9RHOB</name>
<proteinExistence type="predicted"/>
<accession>A0ABW4SA47</accession>
<organism evidence="1 2">
    <name type="scientific">Halodurantibacterium flavum</name>
    <dbReference type="NCBI Taxonomy" id="1382802"/>
    <lineage>
        <taxon>Bacteria</taxon>
        <taxon>Pseudomonadati</taxon>
        <taxon>Pseudomonadota</taxon>
        <taxon>Alphaproteobacteria</taxon>
        <taxon>Rhodobacterales</taxon>
        <taxon>Paracoccaceae</taxon>
        <taxon>Halodurantibacterium</taxon>
    </lineage>
</organism>
<protein>
    <submittedName>
        <fullName evidence="1">Uncharacterized protein</fullName>
    </submittedName>
</protein>
<evidence type="ECO:0000313" key="1">
    <source>
        <dbReference type="EMBL" id="MFD1913988.1"/>
    </source>
</evidence>
<gene>
    <name evidence="1" type="ORF">ACFSGJ_17425</name>
</gene>
<dbReference type="Proteomes" id="UP001597353">
    <property type="component" value="Unassembled WGS sequence"/>
</dbReference>
<keyword evidence="2" id="KW-1185">Reference proteome</keyword>
<comment type="caution">
    <text evidence="1">The sequence shown here is derived from an EMBL/GenBank/DDBJ whole genome shotgun (WGS) entry which is preliminary data.</text>
</comment>
<reference evidence="2" key="1">
    <citation type="journal article" date="2019" name="Int. J. Syst. Evol. Microbiol.">
        <title>The Global Catalogue of Microorganisms (GCM) 10K type strain sequencing project: providing services to taxonomists for standard genome sequencing and annotation.</title>
        <authorList>
            <consortium name="The Broad Institute Genomics Platform"/>
            <consortium name="The Broad Institute Genome Sequencing Center for Infectious Disease"/>
            <person name="Wu L."/>
            <person name="Ma J."/>
        </authorList>
    </citation>
    <scope>NUCLEOTIDE SEQUENCE [LARGE SCALE GENOMIC DNA]</scope>
    <source>
        <strain evidence="2">CGMCC 4.7242</strain>
    </source>
</reference>
<dbReference type="EMBL" id="JBHUGH010000029">
    <property type="protein sequence ID" value="MFD1913988.1"/>
    <property type="molecule type" value="Genomic_DNA"/>
</dbReference>
<evidence type="ECO:0000313" key="2">
    <source>
        <dbReference type="Proteomes" id="UP001597353"/>
    </source>
</evidence>
<dbReference type="RefSeq" id="WP_390264776.1">
    <property type="nucleotide sequence ID" value="NZ_JBHUGH010000029.1"/>
</dbReference>
<sequence>MKNTEYHRMDWNGVELEITYRRWLNGMALIDVHSPVPLPIAPDGLFRHALNASSVIAAGGPVAYIDVMLAAEGEA</sequence>